<keyword evidence="3" id="KW-0812">Transmembrane</keyword>
<evidence type="ECO:0000256" key="2">
    <source>
        <dbReference type="SAM" id="MobiDB-lite"/>
    </source>
</evidence>
<name>A0A2B4SQ96_STYPI</name>
<feature type="transmembrane region" description="Helical" evidence="3">
    <location>
        <begin position="736"/>
        <end position="756"/>
    </location>
</feature>
<evidence type="ECO:0000256" key="3">
    <source>
        <dbReference type="SAM" id="Phobius"/>
    </source>
</evidence>
<dbReference type="EMBL" id="LSMT01000048">
    <property type="protein sequence ID" value="PFX30555.1"/>
    <property type="molecule type" value="Genomic_DNA"/>
</dbReference>
<sequence length="1008" mass="112825">MTSENICWFHIFFVIFCALNANTVTATGELLKKYISEPKAICNDNSRATFYIGTKASKKWIVFFESGRFCSSFADCNRRYLSKNSTMLMTSKMLPDRVTGRDFLSASSSENPAFFQYNHVLVPYCSSDLWLGLKTNPNKPFSFVNDSFVDNFSFRGQTIFRSVFADLLQHHDLADAEEIILAGSSAGGIGVLNHADWVLKHVVETNTFNARLLSLIDSAWFIDFQDSLRDMVNPKFTSFANISSRACLDYSPGHTCCPSATCMIARGYYPASVPLLLISSMYDIFMFGEVFKKLEAEGKASDEYSADYISALNMYGGAMNESLSSLNVSFFVPACFQHIYFATSSLWDENGIFPPSMEVAVANAKVRNTVQREYWEKTKIPIGSKKISIRDFVTTWVKSPDGSMKVTDSCIGAQCNPTCPKQLFFIDPAVNWVEVVKTCIIILSLLITVTCFGLKAVFMLYQYYLSKKQKQYLTETETVEVHKEGAVFINGVPRSLGNVHKWYARKIGYVLQLAVPYYEELTVRQNLLFAAHMRLPKSMSNAKKFERVEQILAEIGLTSLADTVVGLDASSSLELLNHLNLVAESGRLVILTIHQPRLEIFHLFHKIIFMYDGQVAYYGEPTLAPTLFLKAYLQSTTEGFRLSEDAPKIDATNPAGTIYFRAQDEDGILLMSAFCVYCCASPLFLSSVLMAHLNKALNVMTSYDLWKFFLVTIISLVLNQTWIAVYMMVICAHPGIAHRICPMVSACAGFAGGFLVPRPQMPAGSSKISRSQVDRILHESIELLNGADHAVNPTRRKSTLGIVTHDDGLHTVKLPNSPTIPSESRPESDAVSLPSKTSSVSSRENRWSSVRKRTAERKRSSHLEMKHVQRIAKQSALVQSNQVQSQKVRTRKQAVPLPRKTRYSSVPEDSEKKAPMKRTYSYHETADHNLADSALKMTTLQSATIGVDDHREASPSQLLRSVTFPAVEEGDQEMISGPFYLESICEHDDTLGSEEEEDTANVFVDNQL</sequence>
<keyword evidence="3" id="KW-1133">Transmembrane helix</keyword>
<dbReference type="AlphaFoldDB" id="A0A2B4SQ96"/>
<dbReference type="InterPro" id="IPR004963">
    <property type="entry name" value="PAE/NOTUM"/>
</dbReference>
<evidence type="ECO:0000256" key="1">
    <source>
        <dbReference type="ARBA" id="ARBA00010213"/>
    </source>
</evidence>
<dbReference type="Pfam" id="PF03283">
    <property type="entry name" value="PAE"/>
    <property type="match status" value="1"/>
</dbReference>
<comment type="similarity">
    <text evidence="1">Belongs to the pectinacetylesterase family. Notum subfamily.</text>
</comment>
<keyword evidence="6" id="KW-1185">Reference proteome</keyword>
<feature type="transmembrane region" description="Helical" evidence="3">
    <location>
        <begin position="705"/>
        <end position="729"/>
    </location>
</feature>
<feature type="transmembrane region" description="Helical" evidence="3">
    <location>
        <begin position="668"/>
        <end position="693"/>
    </location>
</feature>
<dbReference type="OrthoDB" id="5968338at2759"/>
<feature type="compositionally biased region" description="Basic and acidic residues" evidence="2">
    <location>
        <begin position="857"/>
        <end position="867"/>
    </location>
</feature>
<dbReference type="STRING" id="50429.A0A2B4SQ96"/>
<gene>
    <name evidence="5" type="primary">Notum</name>
    <name evidence="5" type="ORF">AWC38_SpisGene4634</name>
</gene>
<evidence type="ECO:0000313" key="6">
    <source>
        <dbReference type="Proteomes" id="UP000225706"/>
    </source>
</evidence>
<feature type="region of interest" description="Disordered" evidence="2">
    <location>
        <begin position="807"/>
        <end position="917"/>
    </location>
</feature>
<evidence type="ECO:0000313" key="5">
    <source>
        <dbReference type="EMBL" id="PFX30555.1"/>
    </source>
</evidence>
<dbReference type="Gene3D" id="3.40.50.300">
    <property type="entry name" value="P-loop containing nucleotide triphosphate hydrolases"/>
    <property type="match status" value="2"/>
</dbReference>
<protein>
    <submittedName>
        <fullName evidence="5">Protein notum-like</fullName>
    </submittedName>
</protein>
<accession>A0A2B4SQ96</accession>
<dbReference type="SUPFAM" id="SSF52540">
    <property type="entry name" value="P-loop containing nucleoside triphosphate hydrolases"/>
    <property type="match status" value="1"/>
</dbReference>
<reference evidence="6" key="1">
    <citation type="journal article" date="2017" name="bioRxiv">
        <title>Comparative analysis of the genomes of Stylophora pistillata and Acropora digitifera provides evidence for extensive differences between species of corals.</title>
        <authorList>
            <person name="Voolstra C.R."/>
            <person name="Li Y."/>
            <person name="Liew Y.J."/>
            <person name="Baumgarten S."/>
            <person name="Zoccola D."/>
            <person name="Flot J.-F."/>
            <person name="Tambutte S."/>
            <person name="Allemand D."/>
            <person name="Aranda M."/>
        </authorList>
    </citation>
    <scope>NUCLEOTIDE SEQUENCE [LARGE SCALE GENOMIC DNA]</scope>
</reference>
<feature type="transmembrane region" description="Helical" evidence="3">
    <location>
        <begin position="440"/>
        <end position="461"/>
    </location>
</feature>
<feature type="compositionally biased region" description="Low complexity" evidence="2">
    <location>
        <begin position="832"/>
        <end position="842"/>
    </location>
</feature>
<feature type="compositionally biased region" description="Polar residues" evidence="2">
    <location>
        <begin position="876"/>
        <end position="887"/>
    </location>
</feature>
<comment type="caution">
    <text evidence="5">The sequence shown here is derived from an EMBL/GenBank/DDBJ whole genome shotgun (WGS) entry which is preliminary data.</text>
</comment>
<dbReference type="GO" id="GO:0016787">
    <property type="term" value="F:hydrolase activity"/>
    <property type="evidence" value="ECO:0007669"/>
    <property type="project" value="InterPro"/>
</dbReference>
<evidence type="ECO:0000256" key="4">
    <source>
        <dbReference type="SAM" id="SignalP"/>
    </source>
</evidence>
<dbReference type="InterPro" id="IPR027417">
    <property type="entry name" value="P-loop_NTPase"/>
</dbReference>
<dbReference type="PANTHER" id="PTHR21562:SF122">
    <property type="entry name" value="PALMITOLEOYL-PROTEIN CARBOXYLESTERASE NOTUM"/>
    <property type="match status" value="1"/>
</dbReference>
<dbReference type="Proteomes" id="UP000225706">
    <property type="component" value="Unassembled WGS sequence"/>
</dbReference>
<keyword evidence="4" id="KW-0732">Signal</keyword>
<feature type="chain" id="PRO_5012134573" evidence="4">
    <location>
        <begin position="27"/>
        <end position="1008"/>
    </location>
</feature>
<organism evidence="5 6">
    <name type="scientific">Stylophora pistillata</name>
    <name type="common">Smooth cauliflower coral</name>
    <dbReference type="NCBI Taxonomy" id="50429"/>
    <lineage>
        <taxon>Eukaryota</taxon>
        <taxon>Metazoa</taxon>
        <taxon>Cnidaria</taxon>
        <taxon>Anthozoa</taxon>
        <taxon>Hexacorallia</taxon>
        <taxon>Scleractinia</taxon>
        <taxon>Astrocoeniina</taxon>
        <taxon>Pocilloporidae</taxon>
        <taxon>Stylophora</taxon>
    </lineage>
</organism>
<dbReference type="PANTHER" id="PTHR21562">
    <property type="entry name" value="NOTUM-RELATED"/>
    <property type="match status" value="1"/>
</dbReference>
<keyword evidence="3" id="KW-0472">Membrane</keyword>
<feature type="signal peptide" evidence="4">
    <location>
        <begin position="1"/>
        <end position="26"/>
    </location>
</feature>
<proteinExistence type="inferred from homology"/>